<gene>
    <name evidence="1" type="ORF">M9H77_18477</name>
</gene>
<evidence type="ECO:0000313" key="2">
    <source>
        <dbReference type="Proteomes" id="UP001060085"/>
    </source>
</evidence>
<protein>
    <submittedName>
        <fullName evidence="1">Uncharacterized protein</fullName>
    </submittedName>
</protein>
<name>A0ACC0B7J5_CATRO</name>
<organism evidence="1 2">
    <name type="scientific">Catharanthus roseus</name>
    <name type="common">Madagascar periwinkle</name>
    <name type="synonym">Vinca rosea</name>
    <dbReference type="NCBI Taxonomy" id="4058"/>
    <lineage>
        <taxon>Eukaryota</taxon>
        <taxon>Viridiplantae</taxon>
        <taxon>Streptophyta</taxon>
        <taxon>Embryophyta</taxon>
        <taxon>Tracheophyta</taxon>
        <taxon>Spermatophyta</taxon>
        <taxon>Magnoliopsida</taxon>
        <taxon>eudicotyledons</taxon>
        <taxon>Gunneridae</taxon>
        <taxon>Pentapetalae</taxon>
        <taxon>asterids</taxon>
        <taxon>lamiids</taxon>
        <taxon>Gentianales</taxon>
        <taxon>Apocynaceae</taxon>
        <taxon>Rauvolfioideae</taxon>
        <taxon>Vinceae</taxon>
        <taxon>Catharanthinae</taxon>
        <taxon>Catharanthus</taxon>
    </lineage>
</organism>
<comment type="caution">
    <text evidence="1">The sequence shown here is derived from an EMBL/GenBank/DDBJ whole genome shotgun (WGS) entry which is preliminary data.</text>
</comment>
<reference evidence="2" key="1">
    <citation type="journal article" date="2023" name="Nat. Plants">
        <title>Single-cell RNA sequencing provides a high-resolution roadmap for understanding the multicellular compartmentation of specialized metabolism.</title>
        <authorList>
            <person name="Sun S."/>
            <person name="Shen X."/>
            <person name="Li Y."/>
            <person name="Li Y."/>
            <person name="Wang S."/>
            <person name="Li R."/>
            <person name="Zhang H."/>
            <person name="Shen G."/>
            <person name="Guo B."/>
            <person name="Wei J."/>
            <person name="Xu J."/>
            <person name="St-Pierre B."/>
            <person name="Chen S."/>
            <person name="Sun C."/>
        </authorList>
    </citation>
    <scope>NUCLEOTIDE SEQUENCE [LARGE SCALE GENOMIC DNA]</scope>
</reference>
<dbReference type="EMBL" id="CM044704">
    <property type="protein sequence ID" value="KAI5668624.1"/>
    <property type="molecule type" value="Genomic_DNA"/>
</dbReference>
<proteinExistence type="predicted"/>
<evidence type="ECO:0000313" key="1">
    <source>
        <dbReference type="EMBL" id="KAI5668624.1"/>
    </source>
</evidence>
<dbReference type="Proteomes" id="UP001060085">
    <property type="component" value="Linkage Group LG04"/>
</dbReference>
<sequence length="148" mass="17006">MVSPPPFPYVALGPLAIGLCRHLGRFLIVRSPMNGQPRKVIVKFGHVFEMCDCEGQNFSWFIEQAVVTYHLYALFAHIYLFRRFFHAARAFPHKIVCHLVAPYAEIGMRYRGFGMVYSISQFDSFIVLPPFLMEINELEESSAEEDGI</sequence>
<accession>A0ACC0B7J5</accession>
<keyword evidence="2" id="KW-1185">Reference proteome</keyword>